<organism evidence="3 4">
    <name type="scientific">Rhizoctonia solani</name>
    <dbReference type="NCBI Taxonomy" id="456999"/>
    <lineage>
        <taxon>Eukaryota</taxon>
        <taxon>Fungi</taxon>
        <taxon>Dikarya</taxon>
        <taxon>Basidiomycota</taxon>
        <taxon>Agaricomycotina</taxon>
        <taxon>Agaricomycetes</taxon>
        <taxon>Cantharellales</taxon>
        <taxon>Ceratobasidiaceae</taxon>
        <taxon>Rhizoctonia</taxon>
    </lineage>
</organism>
<evidence type="ECO:0000256" key="1">
    <source>
        <dbReference type="SAM" id="MobiDB-lite"/>
    </source>
</evidence>
<feature type="compositionally biased region" description="Basic and acidic residues" evidence="1">
    <location>
        <begin position="446"/>
        <end position="459"/>
    </location>
</feature>
<proteinExistence type="predicted"/>
<feature type="transmembrane region" description="Helical" evidence="2">
    <location>
        <begin position="274"/>
        <end position="293"/>
    </location>
</feature>
<evidence type="ECO:0000313" key="3">
    <source>
        <dbReference type="EMBL" id="CAE6473002.1"/>
    </source>
</evidence>
<feature type="region of interest" description="Disordered" evidence="1">
    <location>
        <begin position="421"/>
        <end position="459"/>
    </location>
</feature>
<keyword evidence="2" id="KW-0812">Transmembrane</keyword>
<dbReference type="AlphaFoldDB" id="A0A8H3GU32"/>
<protein>
    <submittedName>
        <fullName evidence="3">Uncharacterized protein</fullName>
    </submittedName>
</protein>
<feature type="region of interest" description="Disordered" evidence="1">
    <location>
        <begin position="305"/>
        <end position="325"/>
    </location>
</feature>
<sequence length="508" mass="56615">MATDSQLSYVDSLISSAPEGESPFVYAANNVIHLLPAKPDWYFKQTIVAGVLNGLSFVLTLVSFAIVARRRKTANEVGSLWFFRTHYGHPSRIPYIMPNPLTMFLVWNLIFSVLMQPYTWFNYFAWKYPSRAVTSKVYFWYGFVFIFDGAGMWMSAFGTLYATLLPRVLFSSERKLSILLHPTLLNFMCFAMPALLTITQIVTASLSQVAWSKAVNMQFDLVENLRTLSSQWLASNGASVDAQLRRKVSEDADSLLDAMAESRKAFTRNAWAAAAWYFLCLVLFAPTAVWLLITLKRAAGHLSQNSRSASGQRPPSPGPNAVSLQPQFGPPLAKQNACREQASQRRAIRRAYVTASLQFITTFLCLVVAVGLFMWVSMDFDRVTRNPVAHAVAILLSDSILPVIGIIINALIIVRMTGKAETTGSQPSQPQGSQHTHLRSPSNAHADIEQRPPHSRSNFEVEKPIPLRIISTHQTTSDVELGIPYKAKVSNSVDHSVEDFGIDKHNPL</sequence>
<evidence type="ECO:0000256" key="2">
    <source>
        <dbReference type="SAM" id="Phobius"/>
    </source>
</evidence>
<name>A0A8H3GU32_9AGAM</name>
<keyword evidence="2" id="KW-0472">Membrane</keyword>
<feature type="transmembrane region" description="Helical" evidence="2">
    <location>
        <begin position="47"/>
        <end position="68"/>
    </location>
</feature>
<reference evidence="3" key="1">
    <citation type="submission" date="2021-01" db="EMBL/GenBank/DDBJ databases">
        <authorList>
            <person name="Kaushik A."/>
        </authorList>
    </citation>
    <scope>NUCLEOTIDE SEQUENCE</scope>
    <source>
        <strain evidence="3">AG4-R118</strain>
    </source>
</reference>
<feature type="transmembrane region" description="Helical" evidence="2">
    <location>
        <begin position="351"/>
        <end position="376"/>
    </location>
</feature>
<feature type="compositionally biased region" description="Low complexity" evidence="1">
    <location>
        <begin position="422"/>
        <end position="435"/>
    </location>
</feature>
<keyword evidence="2" id="KW-1133">Transmembrane helix</keyword>
<comment type="caution">
    <text evidence="3">The sequence shown here is derived from an EMBL/GenBank/DDBJ whole genome shotgun (WGS) entry which is preliminary data.</text>
</comment>
<evidence type="ECO:0000313" key="4">
    <source>
        <dbReference type="Proteomes" id="UP000663888"/>
    </source>
</evidence>
<feature type="transmembrane region" description="Helical" evidence="2">
    <location>
        <begin position="138"/>
        <end position="164"/>
    </location>
</feature>
<gene>
    <name evidence="3" type="ORF">RDB_LOCUS110739</name>
</gene>
<feature type="transmembrane region" description="Helical" evidence="2">
    <location>
        <begin position="101"/>
        <end position="118"/>
    </location>
</feature>
<dbReference type="Proteomes" id="UP000663888">
    <property type="component" value="Unassembled WGS sequence"/>
</dbReference>
<feature type="transmembrane region" description="Helical" evidence="2">
    <location>
        <begin position="388"/>
        <end position="414"/>
    </location>
</feature>
<dbReference type="EMBL" id="CAJMWX010001180">
    <property type="protein sequence ID" value="CAE6473002.1"/>
    <property type="molecule type" value="Genomic_DNA"/>
</dbReference>
<accession>A0A8H3GU32</accession>
<feature type="transmembrane region" description="Helical" evidence="2">
    <location>
        <begin position="184"/>
        <end position="211"/>
    </location>
</feature>